<proteinExistence type="predicted"/>
<evidence type="ECO:0000313" key="3">
    <source>
        <dbReference type="Proteomes" id="UP001497383"/>
    </source>
</evidence>
<dbReference type="Proteomes" id="UP001497383">
    <property type="component" value="Chromosome 5"/>
</dbReference>
<evidence type="ECO:0008006" key="4">
    <source>
        <dbReference type="Google" id="ProtNLM"/>
    </source>
</evidence>
<dbReference type="EMBL" id="OZ022409">
    <property type="protein sequence ID" value="CAK9440215.1"/>
    <property type="molecule type" value="Genomic_DNA"/>
</dbReference>
<evidence type="ECO:0000256" key="1">
    <source>
        <dbReference type="SAM" id="MobiDB-lite"/>
    </source>
</evidence>
<feature type="compositionally biased region" description="Basic residues" evidence="1">
    <location>
        <begin position="397"/>
        <end position="415"/>
    </location>
</feature>
<feature type="region of interest" description="Disordered" evidence="1">
    <location>
        <begin position="1"/>
        <end position="82"/>
    </location>
</feature>
<organism evidence="2 3">
    <name type="scientific">Lodderomyces beijingensis</name>
    <dbReference type="NCBI Taxonomy" id="1775926"/>
    <lineage>
        <taxon>Eukaryota</taxon>
        <taxon>Fungi</taxon>
        <taxon>Dikarya</taxon>
        <taxon>Ascomycota</taxon>
        <taxon>Saccharomycotina</taxon>
        <taxon>Pichiomycetes</taxon>
        <taxon>Debaryomycetaceae</taxon>
        <taxon>Candida/Lodderomyces clade</taxon>
        <taxon>Lodderomyces</taxon>
    </lineage>
</organism>
<dbReference type="RefSeq" id="XP_066831253.1">
    <property type="nucleotide sequence ID" value="XM_066974523.1"/>
</dbReference>
<dbReference type="Gene3D" id="3.40.50.790">
    <property type="match status" value="1"/>
</dbReference>
<evidence type="ECO:0000313" key="2">
    <source>
        <dbReference type="EMBL" id="CAK9440215.1"/>
    </source>
</evidence>
<dbReference type="InterPro" id="IPR023674">
    <property type="entry name" value="Ribosomal_uL1-like"/>
</dbReference>
<accession>A0ABP0ZPK0</accession>
<dbReference type="GeneID" id="92209511"/>
<feature type="compositionally biased region" description="Basic and acidic residues" evidence="1">
    <location>
        <begin position="46"/>
        <end position="68"/>
    </location>
</feature>
<sequence length="415" mass="45576">MAKTRSKGAASPVSDKVQRPRVAKTKRTKKSPKQAVSEVASLETSEPEKEPASTEQSKPAEEPHKESSKGLPVSPSSIIPEKVPKKAISELSKYLTRVADEAAGNPTDQKSQLFQDEAGEDDANTLYLTIESKKFFSTKPQFKPKSIKLTKSIYNDNTKICLILRDEIVKTEAEIEQLEQEGSLPSNLSQIVPVRALKTEFKSFEKKRDLLSQYDVFLVDDAVLNTMPTLLGKTFYQSSKIPLPIRVSTSSNNKQLSVQTLKNQLQKAMSSTWYLPPQGTVVSIKIGNLGASDAEAQDALVSNIQDVVSAFDINNIKTIMVKTAASPALPLYYTDSLYDEDADVMEEDADDVAEGEAEAEAPSKGELSAFEKTLSELADAETVAKVLGKKLKETTKSKTKQNRKVKNSKVTKPNK</sequence>
<protein>
    <recommendedName>
        <fullName evidence="4">Proteasome-interacting protein CIC1</fullName>
    </recommendedName>
</protein>
<dbReference type="InterPro" id="IPR016095">
    <property type="entry name" value="Ribosomal_uL1_3-a/b-sand"/>
</dbReference>
<keyword evidence="3" id="KW-1185">Reference proteome</keyword>
<name>A0ABP0ZPK0_9ASCO</name>
<dbReference type="InterPro" id="IPR028364">
    <property type="entry name" value="Ribosomal_uL1/biogenesis"/>
</dbReference>
<dbReference type="CDD" id="cd00403">
    <property type="entry name" value="Ribosomal_L1"/>
    <property type="match status" value="1"/>
</dbReference>
<feature type="region of interest" description="Disordered" evidence="1">
    <location>
        <begin position="394"/>
        <end position="415"/>
    </location>
</feature>
<feature type="compositionally biased region" description="Basic residues" evidence="1">
    <location>
        <begin position="19"/>
        <end position="32"/>
    </location>
</feature>
<reference evidence="2 3" key="1">
    <citation type="submission" date="2024-03" db="EMBL/GenBank/DDBJ databases">
        <authorList>
            <person name="Brejova B."/>
        </authorList>
    </citation>
    <scope>NUCLEOTIDE SEQUENCE [LARGE SCALE GENOMIC DNA]</scope>
    <source>
        <strain evidence="2 3">CBS 14171</strain>
    </source>
</reference>
<dbReference type="Pfam" id="PF00687">
    <property type="entry name" value="Ribosomal_L1"/>
    <property type="match status" value="1"/>
</dbReference>
<gene>
    <name evidence="2" type="ORF">LODBEIA_P43150</name>
</gene>
<dbReference type="SUPFAM" id="SSF56808">
    <property type="entry name" value="Ribosomal protein L1"/>
    <property type="match status" value="1"/>
</dbReference>